<dbReference type="STRING" id="1802281.A3A44_02550"/>
<accession>A0A1G2LAH5</accession>
<evidence type="ECO:0000259" key="1">
    <source>
        <dbReference type="Pfam" id="PF00483"/>
    </source>
</evidence>
<feature type="domain" description="Nucleotidyl transferase" evidence="1">
    <location>
        <begin position="4"/>
        <end position="215"/>
    </location>
</feature>
<dbReference type="Gene3D" id="3.90.550.10">
    <property type="entry name" value="Spore Coat Polysaccharide Biosynthesis Protein SpsA, Chain A"/>
    <property type="match status" value="1"/>
</dbReference>
<evidence type="ECO:0000313" key="2">
    <source>
        <dbReference type="EMBL" id="OHA08643.1"/>
    </source>
</evidence>
<dbReference type="SUPFAM" id="SSF53448">
    <property type="entry name" value="Nucleotide-diphospho-sugar transferases"/>
    <property type="match status" value="1"/>
</dbReference>
<gene>
    <name evidence="2" type="ORF">A3A44_02550</name>
</gene>
<organism evidence="2 3">
    <name type="scientific">Candidatus Sungbacteria bacterium RIFCSPLOWO2_01_FULL_60_25</name>
    <dbReference type="NCBI Taxonomy" id="1802281"/>
    <lineage>
        <taxon>Bacteria</taxon>
        <taxon>Candidatus Sungiibacteriota</taxon>
    </lineage>
</organism>
<dbReference type="InterPro" id="IPR029044">
    <property type="entry name" value="Nucleotide-diphossugar_trans"/>
</dbReference>
<name>A0A1G2LAH5_9BACT</name>
<evidence type="ECO:0000313" key="3">
    <source>
        <dbReference type="Proteomes" id="UP000178977"/>
    </source>
</evidence>
<dbReference type="AlphaFoldDB" id="A0A1G2LAH5"/>
<comment type="caution">
    <text evidence="2">The sequence shown here is derived from an EMBL/GenBank/DDBJ whole genome shotgun (WGS) entry which is preliminary data.</text>
</comment>
<dbReference type="PANTHER" id="PTHR22572">
    <property type="entry name" value="SUGAR-1-PHOSPHATE GUANYL TRANSFERASE"/>
    <property type="match status" value="1"/>
</dbReference>
<protein>
    <recommendedName>
        <fullName evidence="1">Nucleotidyl transferase domain-containing protein</fullName>
    </recommendedName>
</protein>
<dbReference type="Proteomes" id="UP000178977">
    <property type="component" value="Unassembled WGS sequence"/>
</dbReference>
<proteinExistence type="predicted"/>
<reference evidence="2 3" key="1">
    <citation type="journal article" date="2016" name="Nat. Commun.">
        <title>Thousands of microbial genomes shed light on interconnected biogeochemical processes in an aquifer system.</title>
        <authorList>
            <person name="Anantharaman K."/>
            <person name="Brown C.T."/>
            <person name="Hug L.A."/>
            <person name="Sharon I."/>
            <person name="Castelle C.J."/>
            <person name="Probst A.J."/>
            <person name="Thomas B.C."/>
            <person name="Singh A."/>
            <person name="Wilkins M.J."/>
            <person name="Karaoz U."/>
            <person name="Brodie E.L."/>
            <person name="Williams K.H."/>
            <person name="Hubbard S.S."/>
            <person name="Banfield J.F."/>
        </authorList>
    </citation>
    <scope>NUCLEOTIDE SEQUENCE [LARGE SCALE GENOMIC DNA]</scope>
</reference>
<dbReference type="EMBL" id="MHQT01000037">
    <property type="protein sequence ID" value="OHA08643.1"/>
    <property type="molecule type" value="Genomic_DNA"/>
</dbReference>
<dbReference type="InterPro" id="IPR005835">
    <property type="entry name" value="NTP_transferase_dom"/>
</dbReference>
<sequence length="224" mass="24825">MDVIILAGGRGTRLPISARDIPKLLVEVHGKPMLEHQLEHLRLHGFSKIRLALGYRADQIIAFLRERGYPHEYAVEPEALGTGGAVRFAMGSAPGPFMVLNGDTLADIDYAAVARSYRPGHGVIAAHWKDDARDYGLLTIEEGRVREFLEKPKEPQSGYINAGCYILESEHINDAPPGAFMLEQAVFPELASGGRLLAYLHRGFFEDLGTEERLAAIRRGPRVW</sequence>
<dbReference type="InterPro" id="IPR050486">
    <property type="entry name" value="Mannose-1P_guanyltransferase"/>
</dbReference>
<dbReference type="Pfam" id="PF00483">
    <property type="entry name" value="NTP_transferase"/>
    <property type="match status" value="1"/>
</dbReference>